<protein>
    <submittedName>
        <fullName evidence="2">Uncharacterized protein</fullName>
    </submittedName>
</protein>
<keyword evidence="3" id="KW-1185">Reference proteome</keyword>
<name>A0A1L7CZW0_9CORY</name>
<keyword evidence="1" id="KW-1133">Transmembrane helix</keyword>
<evidence type="ECO:0000313" key="2">
    <source>
        <dbReference type="EMBL" id="APT91367.1"/>
    </source>
</evidence>
<dbReference type="Proteomes" id="UP000185469">
    <property type="component" value="Chromosome"/>
</dbReference>
<accession>A0A1L7CZW0</accession>
<keyword evidence="1" id="KW-0472">Membrane</keyword>
<dbReference type="STRING" id="1437874.CSPHI_10595"/>
<dbReference type="AlphaFoldDB" id="A0A1L7CZW0"/>
<gene>
    <name evidence="2" type="ORF">CSPHI_10595</name>
</gene>
<dbReference type="KEGG" id="csph:CSPHI_10595"/>
<evidence type="ECO:0000313" key="3">
    <source>
        <dbReference type="Proteomes" id="UP000185469"/>
    </source>
</evidence>
<feature type="transmembrane region" description="Helical" evidence="1">
    <location>
        <begin position="336"/>
        <end position="355"/>
    </location>
</feature>
<dbReference type="OrthoDB" id="9868916at2"/>
<proteinExistence type="predicted"/>
<reference evidence="2 3" key="1">
    <citation type="submission" date="2014-08" db="EMBL/GenBank/DDBJ databases">
        <title>Complete genome sequence of Corynebacterium sphenisci CECT 5990(T) (=DSM 44792(T)), isolated from healthy wild penguins.</title>
        <authorList>
            <person name="Ruckert C."/>
            <person name="Albersmeier A."/>
            <person name="Winkler A."/>
            <person name="Kalinowski J."/>
        </authorList>
    </citation>
    <scope>NUCLEOTIDE SEQUENCE [LARGE SCALE GENOMIC DNA]</scope>
    <source>
        <strain evidence="2 3">DSM 44792</strain>
    </source>
</reference>
<evidence type="ECO:0000256" key="1">
    <source>
        <dbReference type="SAM" id="Phobius"/>
    </source>
</evidence>
<dbReference type="EMBL" id="CP009248">
    <property type="protein sequence ID" value="APT91367.1"/>
    <property type="molecule type" value="Genomic_DNA"/>
</dbReference>
<sequence>MAAELTAPQRTALREGLFAHGCPMTPEAVIRGLSRIPVPGTDTDPATWAARIRLVRSLAASAPRSARAMRILGVIADPGFAAEFSGRDGRPPFGRVADRLRGESAEPMDPEELAALRRGFLGRPLDFTDGRLPADEVEALMHRLLLCPADRGALVNPPGRVDFRVSLATAEDPGEEPGPAGRRERKVWDAFAELHACSPGYRCLADLLKPGYRTQGEGTIDGRRVDVGLIDDAVRALGRRVQTGSAEAAAATRVLEDLQRLPDPAACVARHTRALLTGTGGRRLSRAELQLAPGAYPVHGRCTPSLPQALERRAGAADPLHEEPAPAVGRGEDPEWFAPVAFIGYLLGLLIGLGVNDFTGTAGPAVLWTLCYIVAAAPLRLLHSVAGYLLAVGAMAAVLLSVEISVLYQPVFFVPLLALGGIGALSIHRKQR</sequence>
<feature type="transmembrane region" description="Helical" evidence="1">
    <location>
        <begin position="406"/>
        <end position="427"/>
    </location>
</feature>
<keyword evidence="1" id="KW-0812">Transmembrane</keyword>
<organism evidence="2 3">
    <name type="scientific">Corynebacterium sphenisci DSM 44792</name>
    <dbReference type="NCBI Taxonomy" id="1437874"/>
    <lineage>
        <taxon>Bacteria</taxon>
        <taxon>Bacillati</taxon>
        <taxon>Actinomycetota</taxon>
        <taxon>Actinomycetes</taxon>
        <taxon>Mycobacteriales</taxon>
        <taxon>Corynebacteriaceae</taxon>
        <taxon>Corynebacterium</taxon>
    </lineage>
</organism>
<dbReference type="RefSeq" id="WP_075693051.1">
    <property type="nucleotide sequence ID" value="NZ_CP009248.1"/>
</dbReference>
<feature type="transmembrane region" description="Helical" evidence="1">
    <location>
        <begin position="367"/>
        <end position="400"/>
    </location>
</feature>